<evidence type="ECO:0000313" key="2">
    <source>
        <dbReference type="EMBL" id="BAY18286.1"/>
    </source>
</evidence>
<proteinExistence type="predicted"/>
<organism evidence="2 3">
    <name type="scientific">Anabaenopsis circularis NIES-21</name>
    <dbReference type="NCBI Taxonomy" id="1085406"/>
    <lineage>
        <taxon>Bacteria</taxon>
        <taxon>Bacillati</taxon>
        <taxon>Cyanobacteriota</taxon>
        <taxon>Cyanophyceae</taxon>
        <taxon>Nostocales</taxon>
        <taxon>Nodulariaceae</taxon>
        <taxon>Anabaenopsis</taxon>
    </lineage>
</organism>
<name>A0A1Z4GLS3_9CYAN</name>
<dbReference type="PANTHER" id="PTHR41795:SF1">
    <property type="entry name" value="EXOPOLYSACCHARIDE SYNTHESIS PROTEIN"/>
    <property type="match status" value="1"/>
</dbReference>
<protein>
    <submittedName>
        <fullName evidence="2">Exopolysaccharide synthesis ExoD</fullName>
    </submittedName>
</protein>
<gene>
    <name evidence="2" type="ORF">NIES21_41300</name>
</gene>
<dbReference type="InterPro" id="IPR010331">
    <property type="entry name" value="ExoD"/>
</dbReference>
<dbReference type="PIRSF" id="PIRSF033239">
    <property type="entry name" value="ExoD"/>
    <property type="match status" value="1"/>
</dbReference>
<keyword evidence="3" id="KW-1185">Reference proteome</keyword>
<dbReference type="Proteomes" id="UP000218287">
    <property type="component" value="Chromosome"/>
</dbReference>
<reference evidence="2 3" key="1">
    <citation type="submission" date="2017-06" db="EMBL/GenBank/DDBJ databases">
        <title>Genome sequencing of cyanobaciteial culture collection at National Institute for Environmental Studies (NIES).</title>
        <authorList>
            <person name="Hirose Y."/>
            <person name="Shimura Y."/>
            <person name="Fujisawa T."/>
            <person name="Nakamura Y."/>
            <person name="Kawachi M."/>
        </authorList>
    </citation>
    <scope>NUCLEOTIDE SEQUENCE [LARGE SCALE GENOMIC DNA]</scope>
    <source>
        <strain evidence="2 3">NIES-21</strain>
    </source>
</reference>
<dbReference type="EMBL" id="AP018174">
    <property type="protein sequence ID" value="BAY18286.1"/>
    <property type="molecule type" value="Genomic_DNA"/>
</dbReference>
<keyword evidence="1" id="KW-0472">Membrane</keyword>
<keyword evidence="1" id="KW-0812">Transmembrane</keyword>
<feature type="transmembrane region" description="Helical" evidence="1">
    <location>
        <begin position="30"/>
        <end position="48"/>
    </location>
</feature>
<sequence length="201" mass="22423">MDLRFSQEIKSLLQRLSNHHLTLGDILTETAERGFSLVIALLVLPFLFPMPPGLAGPFGAACLLVSVQMIFGRRSPWLPKQIARYKFPRPFAQLLLKNLQHLTKIVEKITRPRLKKIAKNPITWRLNGLCISWLTILLMLPIPFTNPIPTVGILLLAVATIEADGLLICIGYIITAVITSFFAFIGYAVWLAPGLLPAIFK</sequence>
<dbReference type="AlphaFoldDB" id="A0A1Z4GLS3"/>
<evidence type="ECO:0000256" key="1">
    <source>
        <dbReference type="SAM" id="Phobius"/>
    </source>
</evidence>
<keyword evidence="1" id="KW-1133">Transmembrane helix</keyword>
<dbReference type="Pfam" id="PF06055">
    <property type="entry name" value="ExoD"/>
    <property type="match status" value="1"/>
</dbReference>
<evidence type="ECO:0000313" key="3">
    <source>
        <dbReference type="Proteomes" id="UP000218287"/>
    </source>
</evidence>
<accession>A0A1Z4GLS3</accession>
<dbReference type="PANTHER" id="PTHR41795">
    <property type="entry name" value="EXOPOLYSACCHARIDE SYNTHESIS PROTEIN"/>
    <property type="match status" value="1"/>
</dbReference>